<protein>
    <recommendedName>
        <fullName evidence="2">Biotin transporter</fullName>
    </recommendedName>
</protein>
<dbReference type="EMBL" id="JAUSTT010000022">
    <property type="protein sequence ID" value="MDQ0177475.1"/>
    <property type="molecule type" value="Genomic_DNA"/>
</dbReference>
<dbReference type="Proteomes" id="UP001223586">
    <property type="component" value="Unassembled WGS sequence"/>
</dbReference>
<feature type="transmembrane region" description="Helical" evidence="3">
    <location>
        <begin position="41"/>
        <end position="74"/>
    </location>
</feature>
<evidence type="ECO:0000313" key="5">
    <source>
        <dbReference type="Proteomes" id="UP001223586"/>
    </source>
</evidence>
<proteinExistence type="inferred from homology"/>
<keyword evidence="5" id="KW-1185">Reference proteome</keyword>
<feature type="transmembrane region" description="Helical" evidence="3">
    <location>
        <begin position="12"/>
        <end position="34"/>
    </location>
</feature>
<name>A0ABT9WVZ2_9BACI</name>
<evidence type="ECO:0000256" key="2">
    <source>
        <dbReference type="PIRNR" id="PIRNR016661"/>
    </source>
</evidence>
<dbReference type="Pfam" id="PF02632">
    <property type="entry name" value="BioY"/>
    <property type="match status" value="1"/>
</dbReference>
<keyword evidence="2 3" id="KW-0472">Membrane</keyword>
<comment type="subcellular location">
    <subcellularLocation>
        <location evidence="2">Cell membrane</location>
        <topology evidence="2">Multi-pass membrane protein</topology>
    </subcellularLocation>
</comment>
<feature type="transmembrane region" description="Helical" evidence="3">
    <location>
        <begin position="80"/>
        <end position="104"/>
    </location>
</feature>
<evidence type="ECO:0000256" key="1">
    <source>
        <dbReference type="ARBA" id="ARBA00010692"/>
    </source>
</evidence>
<keyword evidence="2" id="KW-0813">Transport</keyword>
<dbReference type="RefSeq" id="WP_307231484.1">
    <property type="nucleotide sequence ID" value="NZ_JAUSTT010000022.1"/>
</dbReference>
<keyword evidence="3" id="KW-1133">Transmembrane helix</keyword>
<dbReference type="PANTHER" id="PTHR34295">
    <property type="entry name" value="BIOTIN TRANSPORTER BIOY"/>
    <property type="match status" value="1"/>
</dbReference>
<comment type="caution">
    <text evidence="4">The sequence shown here is derived from an EMBL/GenBank/DDBJ whole genome shotgun (WGS) entry which is preliminary data.</text>
</comment>
<organism evidence="4 5">
    <name type="scientific">Bacillus chungangensis</name>
    <dbReference type="NCBI Taxonomy" id="587633"/>
    <lineage>
        <taxon>Bacteria</taxon>
        <taxon>Bacillati</taxon>
        <taxon>Bacillota</taxon>
        <taxon>Bacilli</taxon>
        <taxon>Bacillales</taxon>
        <taxon>Bacillaceae</taxon>
        <taxon>Bacillus</taxon>
    </lineage>
</organism>
<keyword evidence="2" id="KW-1003">Cell membrane</keyword>
<evidence type="ECO:0000256" key="3">
    <source>
        <dbReference type="SAM" id="Phobius"/>
    </source>
</evidence>
<comment type="similarity">
    <text evidence="1 2">Belongs to the BioY family.</text>
</comment>
<sequence>MIESRYKLKMMIVAALFSAIIGILAQITIPLPIIPITGQTLAIGLAATILGAAYGTLSVFLYLLIGMIGVPVFAQLTAGLGILIGPTGGFLVGFIPAAFIIGFFLEKTAFTIKNAIIANTIGMFVTLLIGTVWWKNQADLSWTAAFAGGFTPFVIVGIIKAVLASWFGIIVRNRLLAANLLYTVGSKKASSHSAYKDLEMP</sequence>
<keyword evidence="3" id="KW-0812">Transmembrane</keyword>
<feature type="transmembrane region" description="Helical" evidence="3">
    <location>
        <begin position="146"/>
        <end position="171"/>
    </location>
</feature>
<dbReference type="PANTHER" id="PTHR34295:SF1">
    <property type="entry name" value="BIOTIN TRANSPORTER BIOY"/>
    <property type="match status" value="1"/>
</dbReference>
<dbReference type="Gene3D" id="1.10.1760.20">
    <property type="match status" value="1"/>
</dbReference>
<dbReference type="InterPro" id="IPR003784">
    <property type="entry name" value="BioY"/>
</dbReference>
<reference evidence="4 5" key="1">
    <citation type="submission" date="2023-07" db="EMBL/GenBank/DDBJ databases">
        <title>Genomic Encyclopedia of Type Strains, Phase IV (KMG-IV): sequencing the most valuable type-strain genomes for metagenomic binning, comparative biology and taxonomic classification.</title>
        <authorList>
            <person name="Goeker M."/>
        </authorList>
    </citation>
    <scope>NUCLEOTIDE SEQUENCE [LARGE SCALE GENOMIC DNA]</scope>
    <source>
        <strain evidence="4 5">DSM 23837</strain>
    </source>
</reference>
<feature type="transmembrane region" description="Helical" evidence="3">
    <location>
        <begin position="116"/>
        <end position="134"/>
    </location>
</feature>
<accession>A0ABT9WVZ2</accession>
<gene>
    <name evidence="4" type="ORF">J2S08_003355</name>
</gene>
<dbReference type="PIRSF" id="PIRSF016661">
    <property type="entry name" value="BioY"/>
    <property type="match status" value="1"/>
</dbReference>
<evidence type="ECO:0000313" key="4">
    <source>
        <dbReference type="EMBL" id="MDQ0177475.1"/>
    </source>
</evidence>